<accession>A0A062XYN6</accession>
<dbReference type="STRING" id="1312852.EG19_07075"/>
<feature type="chain" id="PRO_5001620303" description="RHS repeat protein" evidence="1">
    <location>
        <begin position="21"/>
        <end position="1146"/>
    </location>
</feature>
<dbReference type="OrthoDB" id="104102at2"/>
<dbReference type="InterPro" id="IPR031325">
    <property type="entry name" value="RHS_repeat"/>
</dbReference>
<keyword evidence="1" id="KW-0732">Signal</keyword>
<comment type="caution">
    <text evidence="2">The sequence shown here is derived from an EMBL/GenBank/DDBJ whole genome shotgun (WGS) entry which is preliminary data.</text>
</comment>
<evidence type="ECO:0000256" key="1">
    <source>
        <dbReference type="SAM" id="SignalP"/>
    </source>
</evidence>
<dbReference type="Gene3D" id="2.180.10.10">
    <property type="entry name" value="RHS repeat-associated core"/>
    <property type="match status" value="1"/>
</dbReference>
<gene>
    <name evidence="2" type="ORF">EG19_07075</name>
</gene>
<dbReference type="EMBL" id="JMFG01000025">
    <property type="protein sequence ID" value="KDA53241.1"/>
    <property type="molecule type" value="Genomic_DNA"/>
</dbReference>
<name>A0A062XYN6_9BACT</name>
<proteinExistence type="predicted"/>
<dbReference type="AlphaFoldDB" id="A0A062XYN6"/>
<evidence type="ECO:0008006" key="4">
    <source>
        <dbReference type="Google" id="ProtNLM"/>
    </source>
</evidence>
<evidence type="ECO:0000313" key="3">
    <source>
        <dbReference type="Proteomes" id="UP000027284"/>
    </source>
</evidence>
<evidence type="ECO:0000313" key="2">
    <source>
        <dbReference type="EMBL" id="KDA53241.1"/>
    </source>
</evidence>
<keyword evidence="3" id="KW-1185">Reference proteome</keyword>
<organism evidence="2 3">
    <name type="scientific">Thermoanaerobaculum aquaticum</name>
    <dbReference type="NCBI Taxonomy" id="1312852"/>
    <lineage>
        <taxon>Bacteria</taxon>
        <taxon>Pseudomonadati</taxon>
        <taxon>Acidobacteriota</taxon>
        <taxon>Thermoanaerobaculia</taxon>
        <taxon>Thermoanaerobaculales</taxon>
        <taxon>Thermoanaerobaculaceae</taxon>
        <taxon>Thermoanaerobaculum</taxon>
    </lineage>
</organism>
<dbReference type="Pfam" id="PF05593">
    <property type="entry name" value="RHS_repeat"/>
    <property type="match status" value="1"/>
</dbReference>
<sequence length="1146" mass="126160">MRKVFAANLTFLLFVVAAFAQHPNLQVGFKPEQAYQVGEIDSVDLFNGTVSLQIPIGQSYPLNAGMSYGLSVSYNSKVWEYGIQIFSTCQPPYDDVSVPQAFPSRRSNAGLGFRLSLGDLNPPWTSRNAWAQWVYVSPDGAEHRFYQTLLPSETDTDATVWYTRDNSYLRLKLSNPATCNNNLTYQTAVVEFPDGSRHTFETVSTCSSTYLLRKIEGPFRDGSGNPTNWVAINYAPVGSAEPTQWTISDSHGRTHTVTLSYLQGVTELGPQVSQVQLQAFGGQVATYTFSYTVVSNLLRSGKHQYTAYCQECFRNQDAPPNIVAVPLLQSISLPDGSSWSFTDANGSLGYNILTGTLSSCVFPSGTPKDIPGTLTTFTLPTLGRITYQYGEWQNPSGSVNCYDRTEELALVQKFLGVTSRTFTNTFSDLGGTVATAVWTYSHDAPRLANGDVDDNAQESWTVVTDPNGNKTKHYFRTKYCLGSDGSGWDYALPYTRGRNGELTTPPFPSVEYYQGNTLVRSVAVEYEKDTLTLFNGAPPAFESLWHDSNRRVKTRRITYHDDGNRFVLTTFSEYDGLGHYRRVNTSTNIPTSGLSRTQVTNYNSAGRPAESAPWILTTFLDQSVEEIIGGQTKRALQEFCFDPQTGFLQRVRVLSADSGVRSANDVIRVYARDTFGNTITEELYGGDTQAVGTVNHVCSIALPSPPVSRLRRTYQYGTIASSVVENPNNALETLRLFSRTIDRNTGLVASEQRTDGFTTTFAYDPLGRLTWTKPQTGSDAWIGLQFTKATAGAPGKVDVFVMPNGNGAYDTNAALMRLAFEFDGFGRVFRESRRLPGAVWVKRMWEYNGLGWVSRVSEWFPFSATSLTWTTTSYDRFGRPLVITGPDQKQTTFSYAGIRQISRGVQVATSGGEVWATRTESYDGFGRLLAVSEPSGSNGAMVTSSYSYDVGGRLVKAVTPVGGVTQTRAWNYDQRGFLLGEQLPETGSITYGAYDARGLVGRRVDGASEVVSCYDFVGRLTVVALGPFNCQSPDASRVLKEFTYGSSGVAAGKLTLARRHNRTAYGDEVVEERYTYGGRGGRLSQKQTILGLRYPAVETRSYTQAYTWDELGNVVNVGYPDDAAFADPARSVSLSYSYSYSASTGS</sequence>
<dbReference type="RefSeq" id="WP_038050048.1">
    <property type="nucleotide sequence ID" value="NZ_JMFG01000025.1"/>
</dbReference>
<reference evidence="2 3" key="1">
    <citation type="submission" date="2014-04" db="EMBL/GenBank/DDBJ databases">
        <title>The Genome Sequence of Thermoanaerobaculum aquaticum MP-01, The First Cultivated Group 23 Acidobacterium.</title>
        <authorList>
            <person name="Stamps B.W."/>
            <person name="Losey N.A."/>
            <person name="Lawson P.A."/>
            <person name="Stevenson B.S."/>
        </authorList>
    </citation>
    <scope>NUCLEOTIDE SEQUENCE [LARGE SCALE GENOMIC DNA]</scope>
    <source>
        <strain evidence="2 3">MP-01</strain>
    </source>
</reference>
<dbReference type="Proteomes" id="UP000027284">
    <property type="component" value="Unassembled WGS sequence"/>
</dbReference>
<feature type="signal peptide" evidence="1">
    <location>
        <begin position="1"/>
        <end position="20"/>
    </location>
</feature>
<protein>
    <recommendedName>
        <fullName evidence="4">RHS repeat protein</fullName>
    </recommendedName>
</protein>